<proteinExistence type="predicted"/>
<dbReference type="PANTHER" id="PTHR40590">
    <property type="entry name" value="CYTOPLASMIC PROTEIN-RELATED"/>
    <property type="match status" value="1"/>
</dbReference>
<sequence length="363" mass="38091">MIRRPTLPRLLACAMAMAAHLFPLLLCALLLAVAAIGTADAQERPETPAAAPACETGTNALPALERDGRLEALRHEAAATPNGTGRLWRVERAGVAPSFLFGTMHLSDPRILALPAPAEAALASARRVVIETTDVLDPAAMAAALLSRPDLTTLKPGETLETLLGSDELARLAPLLAERSLPLAAIRTLQPWFVTMSLTVPPCEAARVASGAAVLDVALAARAKAAGQPVAGLESAVEQITALASLPLDMQADNLVASAEMADRLPDLFETMIALYLRDEIALIEPATTAMEPAGTDDAASIAITQRFEETVVRQRNGVMTERLGPLLTDGGQFVAVGALHLPGETGLVEALRRAGWQVTRAD</sequence>
<accession>A0A7W6EAW8</accession>
<organism evidence="2 3">
    <name type="scientific">Aureimonas pseudogalii</name>
    <dbReference type="NCBI Taxonomy" id="1744844"/>
    <lineage>
        <taxon>Bacteria</taxon>
        <taxon>Pseudomonadati</taxon>
        <taxon>Pseudomonadota</taxon>
        <taxon>Alphaproteobacteria</taxon>
        <taxon>Hyphomicrobiales</taxon>
        <taxon>Aurantimonadaceae</taxon>
        <taxon>Aureimonas</taxon>
    </lineage>
</organism>
<dbReference type="InterPro" id="IPR047111">
    <property type="entry name" value="YbaP-like"/>
</dbReference>
<dbReference type="PANTHER" id="PTHR40590:SF1">
    <property type="entry name" value="CYTOPLASMIC PROTEIN"/>
    <property type="match status" value="1"/>
</dbReference>
<keyword evidence="3" id="KW-1185">Reference proteome</keyword>
<dbReference type="CDD" id="cd14789">
    <property type="entry name" value="Tiki"/>
    <property type="match status" value="1"/>
</dbReference>
<comment type="caution">
    <text evidence="2">The sequence shown here is derived from an EMBL/GenBank/DDBJ whole genome shotgun (WGS) entry which is preliminary data.</text>
</comment>
<dbReference type="RefSeq" id="WP_246392872.1">
    <property type="nucleotide sequence ID" value="NZ_JACIEK010000002.1"/>
</dbReference>
<dbReference type="InterPro" id="IPR002816">
    <property type="entry name" value="TraB/PrgY/GumN_fam"/>
</dbReference>
<feature type="chain" id="PRO_5031130691" description="Polysaccharide biosynthesis protein GumN" evidence="1">
    <location>
        <begin position="42"/>
        <end position="363"/>
    </location>
</feature>
<dbReference type="AlphaFoldDB" id="A0A7W6EAW8"/>
<reference evidence="2 3" key="1">
    <citation type="submission" date="2020-08" db="EMBL/GenBank/DDBJ databases">
        <title>Genomic Encyclopedia of Type Strains, Phase IV (KMG-IV): sequencing the most valuable type-strain genomes for metagenomic binning, comparative biology and taxonomic classification.</title>
        <authorList>
            <person name="Goeker M."/>
        </authorList>
    </citation>
    <scope>NUCLEOTIDE SEQUENCE [LARGE SCALE GENOMIC DNA]</scope>
    <source>
        <strain evidence="2 3">DSM 102238</strain>
    </source>
</reference>
<keyword evidence="1" id="KW-0732">Signal</keyword>
<protein>
    <recommendedName>
        <fullName evidence="4">Polysaccharide biosynthesis protein GumN</fullName>
    </recommendedName>
</protein>
<name>A0A7W6EAW8_9HYPH</name>
<evidence type="ECO:0008006" key="4">
    <source>
        <dbReference type="Google" id="ProtNLM"/>
    </source>
</evidence>
<feature type="signal peptide" evidence="1">
    <location>
        <begin position="1"/>
        <end position="41"/>
    </location>
</feature>
<dbReference type="EMBL" id="JACIEK010000002">
    <property type="protein sequence ID" value="MBB3997494.1"/>
    <property type="molecule type" value="Genomic_DNA"/>
</dbReference>
<evidence type="ECO:0000313" key="2">
    <source>
        <dbReference type="EMBL" id="MBB3997494.1"/>
    </source>
</evidence>
<dbReference type="Proteomes" id="UP000542776">
    <property type="component" value="Unassembled WGS sequence"/>
</dbReference>
<evidence type="ECO:0000256" key="1">
    <source>
        <dbReference type="SAM" id="SignalP"/>
    </source>
</evidence>
<dbReference type="Pfam" id="PF01963">
    <property type="entry name" value="TraB_PrgY_gumN"/>
    <property type="match status" value="1"/>
</dbReference>
<gene>
    <name evidence="2" type="ORF">GGR04_001330</name>
</gene>
<evidence type="ECO:0000313" key="3">
    <source>
        <dbReference type="Proteomes" id="UP000542776"/>
    </source>
</evidence>